<dbReference type="Gene3D" id="3.40.50.720">
    <property type="entry name" value="NAD(P)-binding Rossmann-like Domain"/>
    <property type="match status" value="1"/>
</dbReference>
<dbReference type="InterPro" id="IPR051317">
    <property type="entry name" value="Gfo/Idh/MocA_oxidoreduct"/>
</dbReference>
<dbReference type="RefSeq" id="WP_249861669.1">
    <property type="nucleotide sequence ID" value="NZ_CP027059.1"/>
</dbReference>
<proteinExistence type="predicted"/>
<evidence type="ECO:0000313" key="4">
    <source>
        <dbReference type="Proteomes" id="UP001057134"/>
    </source>
</evidence>
<feature type="domain" description="Gfo/Idh/MocA-like oxidoreductase N-terminal" evidence="1">
    <location>
        <begin position="2"/>
        <end position="113"/>
    </location>
</feature>
<dbReference type="SUPFAM" id="SSF51735">
    <property type="entry name" value="NAD(P)-binding Rossmann-fold domains"/>
    <property type="match status" value="1"/>
</dbReference>
<dbReference type="EMBL" id="CP027059">
    <property type="protein sequence ID" value="UQZ86104.1"/>
    <property type="molecule type" value="Genomic_DNA"/>
</dbReference>
<keyword evidence="4" id="KW-1185">Reference proteome</keyword>
<reference evidence="3" key="2">
    <citation type="journal article" date="2021" name="J Anim Sci Technol">
        <title>Complete genome sequence of Paenibacillus konkukensis sp. nov. SK3146 as a potential probiotic strain.</title>
        <authorList>
            <person name="Jung H.I."/>
            <person name="Park S."/>
            <person name="Niu K.M."/>
            <person name="Lee S.W."/>
            <person name="Kothari D."/>
            <person name="Yi K.J."/>
            <person name="Kim S.K."/>
        </authorList>
    </citation>
    <scope>NUCLEOTIDE SEQUENCE</scope>
    <source>
        <strain evidence="3">SK3146</strain>
    </source>
</reference>
<evidence type="ECO:0000259" key="1">
    <source>
        <dbReference type="Pfam" id="PF01408"/>
    </source>
</evidence>
<evidence type="ECO:0000259" key="2">
    <source>
        <dbReference type="Pfam" id="PF22725"/>
    </source>
</evidence>
<dbReference type="SUPFAM" id="SSF55347">
    <property type="entry name" value="Glyceraldehyde-3-phosphate dehydrogenase-like, C-terminal domain"/>
    <property type="match status" value="1"/>
</dbReference>
<sequence>MKALLVGLGSAGFSWYKKLRDRGLLAAVVEMDPSMKSKMEADPFPFYTSLEEALQKEKVDFVVNVTSPMAHTPVNNAAFDRKLPVLCEKPISFDYNESIEVVRRAEREGIPFMIAENYRCLASVRKLKQVLDSGAIGRISTLDILFYRYHHVERKYTVSLLDDIGVHHFDMIRYLTGAEGISVYADMYNPIGGWEEEGAVINTNAVLELEGGIKASYTGSIASRGVQTPWMGNWHIEGTEGMIEYKDQIIHVVRGDAVETISDFSGVHAPDALTEFVRSLEERRPGETSGTDYLKTQALVHYAKLSNEEGRRVPVVLP</sequence>
<keyword evidence="3" id="KW-0560">Oxidoreductase</keyword>
<dbReference type="PANTHER" id="PTHR43708:SF8">
    <property type="entry name" value="OXIDOREDUCTASE"/>
    <property type="match status" value="1"/>
</dbReference>
<accession>A0ABY4RWG1</accession>
<gene>
    <name evidence="3" type="primary">rifL</name>
    <name evidence="3" type="ORF">SK3146_05396</name>
</gene>
<dbReference type="PANTHER" id="PTHR43708">
    <property type="entry name" value="CONSERVED EXPRESSED OXIDOREDUCTASE (EUROFUNG)"/>
    <property type="match status" value="1"/>
</dbReference>
<protein>
    <submittedName>
        <fullName evidence="3">UDP-kanosamine synthase oxidoreductase subunit</fullName>
        <ecNumber evidence="3">1.1.1.-</ecNumber>
    </submittedName>
</protein>
<dbReference type="Gene3D" id="3.30.360.10">
    <property type="entry name" value="Dihydrodipicolinate Reductase, domain 2"/>
    <property type="match status" value="1"/>
</dbReference>
<dbReference type="InterPro" id="IPR036291">
    <property type="entry name" value="NAD(P)-bd_dom_sf"/>
</dbReference>
<dbReference type="Pfam" id="PF22725">
    <property type="entry name" value="GFO_IDH_MocA_C3"/>
    <property type="match status" value="1"/>
</dbReference>
<name>A0ABY4RWG1_9BACL</name>
<dbReference type="InterPro" id="IPR055170">
    <property type="entry name" value="GFO_IDH_MocA-like_dom"/>
</dbReference>
<reference evidence="3" key="1">
    <citation type="submission" date="2018-02" db="EMBL/GenBank/DDBJ databases">
        <authorList>
            <person name="Kim S.-K."/>
            <person name="Jung H.-I."/>
            <person name="Lee S.-W."/>
        </authorList>
    </citation>
    <scope>NUCLEOTIDE SEQUENCE</scope>
    <source>
        <strain evidence="3">SK3146</strain>
    </source>
</reference>
<dbReference type="GO" id="GO:0016491">
    <property type="term" value="F:oxidoreductase activity"/>
    <property type="evidence" value="ECO:0007669"/>
    <property type="project" value="UniProtKB-KW"/>
</dbReference>
<dbReference type="Proteomes" id="UP001057134">
    <property type="component" value="Chromosome"/>
</dbReference>
<dbReference type="EC" id="1.1.1.-" evidence="3"/>
<evidence type="ECO:0000313" key="3">
    <source>
        <dbReference type="EMBL" id="UQZ86104.1"/>
    </source>
</evidence>
<feature type="domain" description="GFO/IDH/MocA-like oxidoreductase" evidence="2">
    <location>
        <begin position="124"/>
        <end position="244"/>
    </location>
</feature>
<dbReference type="InterPro" id="IPR000683">
    <property type="entry name" value="Gfo/Idh/MocA-like_OxRdtase_N"/>
</dbReference>
<organism evidence="3 4">
    <name type="scientific">Paenibacillus konkukensis</name>
    <dbReference type="NCBI Taxonomy" id="2020716"/>
    <lineage>
        <taxon>Bacteria</taxon>
        <taxon>Bacillati</taxon>
        <taxon>Bacillota</taxon>
        <taxon>Bacilli</taxon>
        <taxon>Bacillales</taxon>
        <taxon>Paenibacillaceae</taxon>
        <taxon>Paenibacillus</taxon>
    </lineage>
</organism>
<dbReference type="Pfam" id="PF01408">
    <property type="entry name" value="GFO_IDH_MocA"/>
    <property type="match status" value="1"/>
</dbReference>